<dbReference type="Pfam" id="PF04212">
    <property type="entry name" value="MIT"/>
    <property type="match status" value="2"/>
</dbReference>
<dbReference type="SUPFAM" id="SSF56112">
    <property type="entry name" value="Protein kinase-like (PK-like)"/>
    <property type="match status" value="1"/>
</dbReference>
<dbReference type="InterPro" id="IPR000719">
    <property type="entry name" value="Prot_kinase_dom"/>
</dbReference>
<reference evidence="18" key="2">
    <citation type="submission" date="2018-11" db="EMBL/GenBank/DDBJ databases">
        <title>Trombidioid mite genomics.</title>
        <authorList>
            <person name="Dong X."/>
        </authorList>
    </citation>
    <scope>NUCLEOTIDE SEQUENCE</scope>
    <source>
        <strain evidence="18">UoL-WK</strain>
    </source>
</reference>
<evidence type="ECO:0000256" key="4">
    <source>
        <dbReference type="ARBA" id="ARBA00022490"/>
    </source>
</evidence>
<comment type="subcellular location">
    <subcellularLocation>
        <location evidence="1">Cytoplasm</location>
    </subcellularLocation>
</comment>
<keyword evidence="5 16" id="KW-0723">Serine/threonine-protein kinase</keyword>
<dbReference type="GO" id="GO:0004674">
    <property type="term" value="F:protein serine/threonine kinase activity"/>
    <property type="evidence" value="ECO:0007669"/>
    <property type="project" value="UniProtKB-KW"/>
</dbReference>
<evidence type="ECO:0000256" key="7">
    <source>
        <dbReference type="ARBA" id="ARBA00022737"/>
    </source>
</evidence>
<dbReference type="EMBL" id="NCKU01005804">
    <property type="protein sequence ID" value="RWS04156.1"/>
    <property type="molecule type" value="Genomic_DNA"/>
</dbReference>
<dbReference type="PROSITE" id="PS00107">
    <property type="entry name" value="PROTEIN_KINASE_ATP"/>
    <property type="match status" value="1"/>
</dbReference>
<keyword evidence="20" id="KW-1185">Reference proteome</keyword>
<proteinExistence type="inferred from homology"/>
<dbReference type="GO" id="GO:0010506">
    <property type="term" value="P:regulation of autophagy"/>
    <property type="evidence" value="ECO:0007669"/>
    <property type="project" value="InterPro"/>
</dbReference>
<dbReference type="GO" id="GO:0000045">
    <property type="term" value="P:autophagosome assembly"/>
    <property type="evidence" value="ECO:0007669"/>
    <property type="project" value="TreeGrafter"/>
</dbReference>
<keyword evidence="10 15" id="KW-0067">ATP-binding</keyword>
<keyword evidence="8 15" id="KW-0547">Nucleotide-binding</keyword>
<dbReference type="EMBL" id="NCKU01004838">
    <property type="protein sequence ID" value="RWS05371.1"/>
    <property type="molecule type" value="Genomic_DNA"/>
</dbReference>
<evidence type="ECO:0000256" key="14">
    <source>
        <dbReference type="ARBA" id="ARBA00048679"/>
    </source>
</evidence>
<keyword evidence="4" id="KW-0963">Cytoplasm</keyword>
<dbReference type="GO" id="GO:0005524">
    <property type="term" value="F:ATP binding"/>
    <property type="evidence" value="ECO:0007669"/>
    <property type="project" value="UniProtKB-UniRule"/>
</dbReference>
<evidence type="ECO:0000256" key="8">
    <source>
        <dbReference type="ARBA" id="ARBA00022741"/>
    </source>
</evidence>
<dbReference type="PROSITE" id="PS50011">
    <property type="entry name" value="PROTEIN_KINASE_DOM"/>
    <property type="match status" value="1"/>
</dbReference>
<evidence type="ECO:0000256" key="12">
    <source>
        <dbReference type="ARBA" id="ARBA00032242"/>
    </source>
</evidence>
<dbReference type="InterPro" id="IPR008271">
    <property type="entry name" value="Ser/Thr_kinase_AS"/>
</dbReference>
<evidence type="ECO:0000256" key="15">
    <source>
        <dbReference type="PROSITE-ProRule" id="PRU10141"/>
    </source>
</evidence>
<dbReference type="InterPro" id="IPR011009">
    <property type="entry name" value="Kinase-like_dom_sf"/>
</dbReference>
<comment type="catalytic activity">
    <reaction evidence="14">
        <text>L-seryl-[protein] + ATP = O-phospho-L-seryl-[protein] + ADP + H(+)</text>
        <dbReference type="Rhea" id="RHEA:17989"/>
        <dbReference type="Rhea" id="RHEA-COMP:9863"/>
        <dbReference type="Rhea" id="RHEA-COMP:11604"/>
        <dbReference type="ChEBI" id="CHEBI:15378"/>
        <dbReference type="ChEBI" id="CHEBI:29999"/>
        <dbReference type="ChEBI" id="CHEBI:30616"/>
        <dbReference type="ChEBI" id="CHEBI:83421"/>
        <dbReference type="ChEBI" id="CHEBI:456216"/>
        <dbReference type="EC" id="2.7.11.1"/>
    </reaction>
</comment>
<dbReference type="PROSITE" id="PS00108">
    <property type="entry name" value="PROTEIN_KINASE_ST"/>
    <property type="match status" value="1"/>
</dbReference>
<sequence length="484" mass="55677">MSLRQQYLQQRAPFNPSLPNYVFDSEIGRGTNGVVYKAYRPNGTVRETVAVKCILKRNLSKAAIDNIINEISILKQVKCEFIVQLLDFEYDNNFIYLVFEFCAGGDLSRLIKRNKRISECLVQHFLQQIAVALKVLREHNVSHMDLKPQNILMSAVPSNRCFNINLKIADFGFAQYLKNDDIANSLRGSPLYMAPEILLNRKYDARVDLWSIGIIMYECLFGSAPYASNSFEELAEKIKNNKPIIIPSDAKISELCKNLLLRLLCSNPEKRITFDEFFAHPFLDLEHMPSKLSYEKGVNLIAKAVEEDKCGNYREALMYYIDGLQYLVPIYNWSNKTSERSKKLKQKIVEYLNRGEELKSVLKVCCFSEEELLLLDDAYETISEADVLFDSANFDEAFEKYSKSLNVFLQILKKLRGKDKEMFAEEVNELLNKAERASSLAKSNEIADQRSSELKSKNKPILKNVIHSRKKLCEDSISQTCYVQ</sequence>
<reference evidence="18 20" key="1">
    <citation type="journal article" date="2018" name="Gigascience">
        <title>Genomes of trombidid mites reveal novel predicted allergens and laterally-transferred genes associated with secondary metabolism.</title>
        <authorList>
            <person name="Dong X."/>
            <person name="Chaisiri K."/>
            <person name="Xia D."/>
            <person name="Armstrong S.D."/>
            <person name="Fang Y."/>
            <person name="Donnelly M.J."/>
            <person name="Kadowaki T."/>
            <person name="McGarry J.W."/>
            <person name="Darby A.C."/>
            <person name="Makepeace B.L."/>
        </authorList>
    </citation>
    <scope>NUCLEOTIDE SEQUENCE [LARGE SCALE GENOMIC DNA]</scope>
    <source>
        <strain evidence="18">UoL-WK</strain>
    </source>
</reference>
<organism evidence="18 20">
    <name type="scientific">Dinothrombium tinctorium</name>
    <dbReference type="NCBI Taxonomy" id="1965070"/>
    <lineage>
        <taxon>Eukaryota</taxon>
        <taxon>Metazoa</taxon>
        <taxon>Ecdysozoa</taxon>
        <taxon>Arthropoda</taxon>
        <taxon>Chelicerata</taxon>
        <taxon>Arachnida</taxon>
        <taxon>Acari</taxon>
        <taxon>Acariformes</taxon>
        <taxon>Trombidiformes</taxon>
        <taxon>Prostigmata</taxon>
        <taxon>Anystina</taxon>
        <taxon>Parasitengona</taxon>
        <taxon>Trombidioidea</taxon>
        <taxon>Trombidiidae</taxon>
        <taxon>Dinothrombium</taxon>
    </lineage>
</organism>
<dbReference type="Gene3D" id="1.10.510.10">
    <property type="entry name" value="Transferase(Phosphotransferase) domain 1"/>
    <property type="match status" value="1"/>
</dbReference>
<dbReference type="GO" id="GO:0000422">
    <property type="term" value="P:autophagy of mitochondrion"/>
    <property type="evidence" value="ECO:0007669"/>
    <property type="project" value="TreeGrafter"/>
</dbReference>
<dbReference type="GO" id="GO:0042594">
    <property type="term" value="P:response to starvation"/>
    <property type="evidence" value="ECO:0007669"/>
    <property type="project" value="TreeGrafter"/>
</dbReference>
<dbReference type="GO" id="GO:0034727">
    <property type="term" value="P:piecemeal microautophagy of the nucleus"/>
    <property type="evidence" value="ECO:0007669"/>
    <property type="project" value="TreeGrafter"/>
</dbReference>
<dbReference type="CDD" id="cd02656">
    <property type="entry name" value="MIT"/>
    <property type="match status" value="1"/>
</dbReference>
<dbReference type="PANTHER" id="PTHR24348:SF65">
    <property type="entry name" value="SERINE_THREONINE-PROTEIN KINASE ULK3"/>
    <property type="match status" value="1"/>
</dbReference>
<dbReference type="Proteomes" id="UP000285301">
    <property type="component" value="Unassembled WGS sequence"/>
</dbReference>
<name>A0A3S4QJ64_9ACAR</name>
<feature type="domain" description="Protein kinase" evidence="17">
    <location>
        <begin position="21"/>
        <end position="283"/>
    </location>
</feature>
<evidence type="ECO:0000313" key="19">
    <source>
        <dbReference type="EMBL" id="RWS05371.1"/>
    </source>
</evidence>
<dbReference type="SMART" id="SM00745">
    <property type="entry name" value="MIT"/>
    <property type="match status" value="2"/>
</dbReference>
<comment type="caution">
    <text evidence="18">The sequence shown here is derived from an EMBL/GenBank/DDBJ whole genome shotgun (WGS) entry which is preliminary data.</text>
</comment>
<dbReference type="GO" id="GO:0005776">
    <property type="term" value="C:autophagosome"/>
    <property type="evidence" value="ECO:0007669"/>
    <property type="project" value="TreeGrafter"/>
</dbReference>
<comment type="catalytic activity">
    <reaction evidence="13">
        <text>L-threonyl-[protein] + ATP = O-phospho-L-threonyl-[protein] + ADP + H(+)</text>
        <dbReference type="Rhea" id="RHEA:46608"/>
        <dbReference type="Rhea" id="RHEA-COMP:11060"/>
        <dbReference type="Rhea" id="RHEA-COMP:11605"/>
        <dbReference type="ChEBI" id="CHEBI:15378"/>
        <dbReference type="ChEBI" id="CHEBI:30013"/>
        <dbReference type="ChEBI" id="CHEBI:30616"/>
        <dbReference type="ChEBI" id="CHEBI:61977"/>
        <dbReference type="ChEBI" id="CHEBI:456216"/>
        <dbReference type="EC" id="2.7.11.1"/>
    </reaction>
</comment>
<evidence type="ECO:0000256" key="2">
    <source>
        <dbReference type="ARBA" id="ARBA00012513"/>
    </source>
</evidence>
<evidence type="ECO:0000256" key="9">
    <source>
        <dbReference type="ARBA" id="ARBA00022777"/>
    </source>
</evidence>
<dbReference type="GO" id="GO:0005829">
    <property type="term" value="C:cytosol"/>
    <property type="evidence" value="ECO:0007669"/>
    <property type="project" value="TreeGrafter"/>
</dbReference>
<evidence type="ECO:0000256" key="6">
    <source>
        <dbReference type="ARBA" id="ARBA00022679"/>
    </source>
</evidence>
<dbReference type="InterPro" id="IPR017441">
    <property type="entry name" value="Protein_kinase_ATP_BS"/>
</dbReference>
<dbReference type="STRING" id="1965070.A0A3S4QJ64"/>
<keyword evidence="11" id="KW-0072">Autophagy</keyword>
<accession>A0A3S4QJ64</accession>
<evidence type="ECO:0000256" key="1">
    <source>
        <dbReference type="ARBA" id="ARBA00004496"/>
    </source>
</evidence>
<dbReference type="InterPro" id="IPR036181">
    <property type="entry name" value="MIT_dom_sf"/>
</dbReference>
<evidence type="ECO:0000256" key="16">
    <source>
        <dbReference type="RuleBase" id="RU000304"/>
    </source>
</evidence>
<keyword evidence="6" id="KW-0808">Transferase</keyword>
<keyword evidence="9 18" id="KW-0418">Kinase</keyword>
<dbReference type="SUPFAM" id="SSF116846">
    <property type="entry name" value="MIT domain"/>
    <property type="match status" value="2"/>
</dbReference>
<feature type="binding site" evidence="15">
    <location>
        <position position="56"/>
    </location>
    <ligand>
        <name>ATP</name>
        <dbReference type="ChEBI" id="CHEBI:30616"/>
    </ligand>
</feature>
<dbReference type="SMART" id="SM00220">
    <property type="entry name" value="S_TKc"/>
    <property type="match status" value="1"/>
</dbReference>
<dbReference type="Gene3D" id="3.30.200.20">
    <property type="entry name" value="Phosphorylase Kinase, domain 1"/>
    <property type="match status" value="1"/>
</dbReference>
<evidence type="ECO:0000313" key="18">
    <source>
        <dbReference type="EMBL" id="RWS04156.1"/>
    </source>
</evidence>
<dbReference type="GO" id="GO:0034045">
    <property type="term" value="C:phagophore assembly site membrane"/>
    <property type="evidence" value="ECO:0007669"/>
    <property type="project" value="TreeGrafter"/>
</dbReference>
<evidence type="ECO:0000256" key="5">
    <source>
        <dbReference type="ARBA" id="ARBA00022527"/>
    </source>
</evidence>
<gene>
    <name evidence="19" type="ORF">B4U79_01187</name>
    <name evidence="18" type="ORF">B4U79_04363</name>
</gene>
<evidence type="ECO:0000256" key="13">
    <source>
        <dbReference type="ARBA" id="ARBA00047899"/>
    </source>
</evidence>
<dbReference type="Pfam" id="PF00069">
    <property type="entry name" value="Pkinase"/>
    <property type="match status" value="1"/>
</dbReference>
<comment type="similarity">
    <text evidence="16">Belongs to the protein kinase superfamily.</text>
</comment>
<dbReference type="InterPro" id="IPR045269">
    <property type="entry name" value="Atg1-like"/>
</dbReference>
<dbReference type="GO" id="GO:0061709">
    <property type="term" value="P:reticulophagy"/>
    <property type="evidence" value="ECO:0007669"/>
    <property type="project" value="TreeGrafter"/>
</dbReference>
<keyword evidence="7" id="KW-0677">Repeat</keyword>
<protein>
    <recommendedName>
        <fullName evidence="3">Serine/threonine-protein kinase ULK3</fullName>
        <ecNumber evidence="2">2.7.11.1</ecNumber>
    </recommendedName>
    <alternativeName>
        <fullName evidence="12">Unc-51-like kinase 3</fullName>
    </alternativeName>
</protein>
<dbReference type="OrthoDB" id="346907at2759"/>
<dbReference type="AlphaFoldDB" id="A0A3S4QJ64"/>
<dbReference type="PANTHER" id="PTHR24348">
    <property type="entry name" value="SERINE/THREONINE-PROTEIN KINASE UNC-51-RELATED"/>
    <property type="match status" value="1"/>
</dbReference>
<evidence type="ECO:0000259" key="17">
    <source>
        <dbReference type="PROSITE" id="PS50011"/>
    </source>
</evidence>
<evidence type="ECO:0000313" key="20">
    <source>
        <dbReference type="Proteomes" id="UP000285301"/>
    </source>
</evidence>
<dbReference type="InterPro" id="IPR007330">
    <property type="entry name" value="MIT_dom"/>
</dbReference>
<evidence type="ECO:0000256" key="3">
    <source>
        <dbReference type="ARBA" id="ARBA00021644"/>
    </source>
</evidence>
<evidence type="ECO:0000256" key="10">
    <source>
        <dbReference type="ARBA" id="ARBA00022840"/>
    </source>
</evidence>
<dbReference type="EC" id="2.7.11.1" evidence="2"/>
<dbReference type="Gene3D" id="1.20.58.80">
    <property type="entry name" value="Phosphotransferase system, lactose/cellobiose-type IIA subunit"/>
    <property type="match status" value="2"/>
</dbReference>
<evidence type="ECO:0000256" key="11">
    <source>
        <dbReference type="ARBA" id="ARBA00023006"/>
    </source>
</evidence>